<sequence>MNKLLDASLSIQVGKSLKKLAKNAFENAYKAALLHPSSTYIQGFLVVGGESLPPIEHSWIELDNNVIDPSFTLLDKKAEELYYFPAHCLTVKQLIAAVEEAKEDYPEDNPLPVYGKMPYEYYGEVMLGGKDYQVAYQAALAFSQEINVN</sequence>
<dbReference type="OrthoDB" id="484150at2"/>
<dbReference type="Proteomes" id="UP000185860">
    <property type="component" value="Unassembled WGS sequence"/>
</dbReference>
<reference evidence="1 2" key="1">
    <citation type="submission" date="2016-11" db="EMBL/GenBank/DDBJ databases">
        <title>Draft Genome Sequences of Nine Cyanobacterial Strains from Diverse Habitats.</title>
        <authorList>
            <person name="Zhu T."/>
            <person name="Hou S."/>
            <person name="Lu X."/>
            <person name="Hess W.R."/>
        </authorList>
    </citation>
    <scope>NUCLEOTIDE SEQUENCE [LARGE SCALE GENOMIC DNA]</scope>
    <source>
        <strain evidence="1 2">IAM M-71</strain>
    </source>
</reference>
<name>A0A1U7IQP3_9CYAN</name>
<dbReference type="EMBL" id="MRCE01000004">
    <property type="protein sequence ID" value="OKH39688.1"/>
    <property type="molecule type" value="Genomic_DNA"/>
</dbReference>
<evidence type="ECO:0000313" key="1">
    <source>
        <dbReference type="EMBL" id="OKH39688.1"/>
    </source>
</evidence>
<organism evidence="1 2">
    <name type="scientific">[Phormidium ambiguum] IAM M-71</name>
    <dbReference type="NCBI Taxonomy" id="454136"/>
    <lineage>
        <taxon>Bacteria</taxon>
        <taxon>Bacillati</taxon>
        <taxon>Cyanobacteriota</taxon>
        <taxon>Cyanophyceae</taxon>
        <taxon>Oscillatoriophycideae</taxon>
        <taxon>Aerosakkonematales</taxon>
        <taxon>Aerosakkonemataceae</taxon>
        <taxon>Floridanema</taxon>
    </lineage>
</organism>
<dbReference type="RefSeq" id="WP_073592409.1">
    <property type="nucleotide sequence ID" value="NZ_MRCE01000004.1"/>
</dbReference>
<accession>A0A1U7IQP3</accession>
<comment type="caution">
    <text evidence="1">The sequence shown here is derived from an EMBL/GenBank/DDBJ whole genome shotgun (WGS) entry which is preliminary data.</text>
</comment>
<proteinExistence type="predicted"/>
<dbReference type="AlphaFoldDB" id="A0A1U7IQP3"/>
<protein>
    <submittedName>
        <fullName evidence="1">Uncharacterized protein</fullName>
    </submittedName>
</protein>
<evidence type="ECO:0000313" key="2">
    <source>
        <dbReference type="Proteomes" id="UP000185860"/>
    </source>
</evidence>
<dbReference type="STRING" id="454136.NIES2119_05365"/>
<gene>
    <name evidence="1" type="ORF">NIES2119_05365</name>
</gene>